<comment type="subunit">
    <text evidence="5">Part of the 50S ribosomal subunit; part of the 5S rRNA/L5/L18/L25 subcomplex. Contacts the 5S rRNA. Binds to the 5S rRNA independently of L5 and L18.</text>
</comment>
<dbReference type="InterPro" id="IPR020056">
    <property type="entry name" value="Rbsml_bL25/Gln-tRNA_synth_N"/>
</dbReference>
<dbReference type="GO" id="GO:0006412">
    <property type="term" value="P:translation"/>
    <property type="evidence" value="ECO:0007669"/>
    <property type="project" value="UniProtKB-UniRule"/>
</dbReference>
<dbReference type="PANTHER" id="PTHR33284:SF1">
    <property type="entry name" value="RIBOSOMAL PROTEIN L25_GLN-TRNA SYNTHETASE, ANTI-CODON-BINDING DOMAIN-CONTAINING PROTEIN"/>
    <property type="match status" value="1"/>
</dbReference>
<organism evidence="8 9">
    <name type="scientific">Desulfobulbus oligotrophicus</name>
    <dbReference type="NCBI Taxonomy" id="1909699"/>
    <lineage>
        <taxon>Bacteria</taxon>
        <taxon>Pseudomonadati</taxon>
        <taxon>Thermodesulfobacteriota</taxon>
        <taxon>Desulfobulbia</taxon>
        <taxon>Desulfobulbales</taxon>
        <taxon>Desulfobulbaceae</taxon>
        <taxon>Desulfobulbus</taxon>
    </lineage>
</organism>
<dbReference type="InterPro" id="IPR020930">
    <property type="entry name" value="Ribosomal_uL5_bac-type"/>
</dbReference>
<dbReference type="AlphaFoldDB" id="A0A7T5VAT4"/>
<feature type="domain" description="Large ribosomal subunit protein bL25 L25" evidence="6">
    <location>
        <begin position="9"/>
        <end position="96"/>
    </location>
</feature>
<evidence type="ECO:0000256" key="1">
    <source>
        <dbReference type="ARBA" id="ARBA00022730"/>
    </source>
</evidence>
<dbReference type="GO" id="GO:0008097">
    <property type="term" value="F:5S rRNA binding"/>
    <property type="evidence" value="ECO:0007669"/>
    <property type="project" value="InterPro"/>
</dbReference>
<evidence type="ECO:0000256" key="3">
    <source>
        <dbReference type="ARBA" id="ARBA00022980"/>
    </source>
</evidence>
<dbReference type="InterPro" id="IPR029751">
    <property type="entry name" value="Ribosomal_L25_dom"/>
</dbReference>
<keyword evidence="3 5" id="KW-0689">Ribosomal protein</keyword>
<dbReference type="InterPro" id="IPR020057">
    <property type="entry name" value="Ribosomal_bL25_b-dom"/>
</dbReference>
<reference evidence="8 9" key="1">
    <citation type="submission" date="2020-05" db="EMBL/GenBank/DDBJ databases">
        <title>Complete genome of Desulfobulbus oligotrophicus.</title>
        <authorList>
            <person name="Podar M."/>
        </authorList>
    </citation>
    <scope>NUCLEOTIDE SEQUENCE [LARGE SCALE GENOMIC DNA]</scope>
    <source>
        <strain evidence="8 9">Prop6</strain>
    </source>
</reference>
<evidence type="ECO:0000256" key="4">
    <source>
        <dbReference type="ARBA" id="ARBA00023274"/>
    </source>
</evidence>
<evidence type="ECO:0000256" key="2">
    <source>
        <dbReference type="ARBA" id="ARBA00022884"/>
    </source>
</evidence>
<dbReference type="NCBIfam" id="TIGR00731">
    <property type="entry name" value="bL25_bact_ctc"/>
    <property type="match status" value="1"/>
</dbReference>
<comment type="function">
    <text evidence="5">This is one of the proteins that binds to the 5S RNA in the ribosome where it forms part of the central protuberance.</text>
</comment>
<comment type="similarity">
    <text evidence="5">Belongs to the bacterial ribosomal protein bL25 family. CTC subfamily.</text>
</comment>
<dbReference type="HAMAP" id="MF_01334">
    <property type="entry name" value="Ribosomal_bL25_CTC"/>
    <property type="match status" value="1"/>
</dbReference>
<evidence type="ECO:0000259" key="7">
    <source>
        <dbReference type="Pfam" id="PF14693"/>
    </source>
</evidence>
<dbReference type="InterPro" id="IPR011035">
    <property type="entry name" value="Ribosomal_bL25/Gln-tRNA_synth"/>
</dbReference>
<keyword evidence="9" id="KW-1185">Reference proteome</keyword>
<dbReference type="Pfam" id="PF14693">
    <property type="entry name" value="Ribosomal_TL5_C"/>
    <property type="match status" value="1"/>
</dbReference>
<dbReference type="Proteomes" id="UP000596092">
    <property type="component" value="Chromosome"/>
</dbReference>
<keyword evidence="1 5" id="KW-0699">rRNA-binding</keyword>
<evidence type="ECO:0000313" key="8">
    <source>
        <dbReference type="EMBL" id="QQG64376.1"/>
    </source>
</evidence>
<dbReference type="CDD" id="cd00495">
    <property type="entry name" value="Ribosomal_L25_TL5_CTC"/>
    <property type="match status" value="1"/>
</dbReference>
<evidence type="ECO:0000313" key="9">
    <source>
        <dbReference type="Proteomes" id="UP000596092"/>
    </source>
</evidence>
<evidence type="ECO:0000259" key="6">
    <source>
        <dbReference type="Pfam" id="PF01386"/>
    </source>
</evidence>
<name>A0A7T5VAT4_9BACT</name>
<dbReference type="InterPro" id="IPR001021">
    <property type="entry name" value="Ribosomal_bL25_long"/>
</dbReference>
<dbReference type="SUPFAM" id="SSF50715">
    <property type="entry name" value="Ribosomal protein L25-like"/>
    <property type="match status" value="1"/>
</dbReference>
<keyword evidence="2 5" id="KW-0694">RNA-binding</keyword>
<evidence type="ECO:0000256" key="5">
    <source>
        <dbReference type="HAMAP-Rule" id="MF_01334"/>
    </source>
</evidence>
<dbReference type="PANTHER" id="PTHR33284">
    <property type="entry name" value="RIBOSOMAL PROTEIN L25/GLN-TRNA SYNTHETASE, ANTI-CODON-BINDING DOMAIN-CONTAINING PROTEIN"/>
    <property type="match status" value="1"/>
</dbReference>
<dbReference type="Gene3D" id="2.40.240.10">
    <property type="entry name" value="Ribosomal Protein L25, Chain P"/>
    <property type="match status" value="1"/>
</dbReference>
<dbReference type="KEGG" id="dog:HP555_00125"/>
<dbReference type="Pfam" id="PF01386">
    <property type="entry name" value="Ribosomal_L25p"/>
    <property type="match status" value="1"/>
</dbReference>
<dbReference type="EMBL" id="CP054140">
    <property type="protein sequence ID" value="QQG64376.1"/>
    <property type="molecule type" value="Genomic_DNA"/>
</dbReference>
<protein>
    <recommendedName>
        <fullName evidence="5">Large ribosomal subunit protein bL25</fullName>
    </recommendedName>
    <alternativeName>
        <fullName evidence="5">General stress protein CTC</fullName>
    </alternativeName>
</protein>
<sequence>MLQVQVNSTVRTVFGKGPMRQLRMRDITPGNMYSGGKTPVSLQFNTAQLYKDLLSIQGRNAVITLQIEGDDAGERHVLVQEIQKDSVTGDLIHIDFFEIDLQEAATFTVPVKYVGTAKGVDLGGELHIFKTNVRLKGRPLDIPDLVEVDITHLEQGGQGLAYSDFSIPPNVEMMEKGNVTCVAVL</sequence>
<dbReference type="Gene3D" id="2.170.120.20">
    <property type="entry name" value="Ribosomal protein L25, beta domain"/>
    <property type="match status" value="1"/>
</dbReference>
<gene>
    <name evidence="5" type="primary">rplY</name>
    <name evidence="5" type="synonym">ctc</name>
    <name evidence="8" type="ORF">HP555_00125</name>
</gene>
<accession>A0A7T5VAT4</accession>
<keyword evidence="4 5" id="KW-0687">Ribonucleoprotein</keyword>
<dbReference type="GO" id="GO:0003735">
    <property type="term" value="F:structural constituent of ribosome"/>
    <property type="evidence" value="ECO:0007669"/>
    <property type="project" value="InterPro"/>
</dbReference>
<proteinExistence type="inferred from homology"/>
<dbReference type="InterPro" id="IPR037121">
    <property type="entry name" value="Ribosomal_bL25_C"/>
</dbReference>
<dbReference type="RefSeq" id="WP_199263209.1">
    <property type="nucleotide sequence ID" value="NZ_CP054140.1"/>
</dbReference>
<feature type="domain" description="Large ribosomal subunit protein bL25 beta" evidence="7">
    <location>
        <begin position="106"/>
        <end position="184"/>
    </location>
</feature>
<dbReference type="GO" id="GO:0022625">
    <property type="term" value="C:cytosolic large ribosomal subunit"/>
    <property type="evidence" value="ECO:0007669"/>
    <property type="project" value="TreeGrafter"/>
</dbReference>